<keyword evidence="5" id="KW-0804">Transcription</keyword>
<dbReference type="OrthoDB" id="2590011at2759"/>
<sequence length="407" mass="44503">MSASSQSIGSSPSGQNHPASSASEGSSGLRSFWKRPNRDSEIPADRLVQQSSPSGKKQGRLSRFLRAGSSSSIASDGDSASKGSTKSAAQARRQQVYQAQKRHRNRKADYVRSLELEVSRLQQMDAVVNNEKQTIAFENTAIRQKLNAQSLDVQLQALDFSTSSSQSDSLSSMGSCALDVRFDAQMGHHRTFVEFLEEELSRLSSPESVPYTSLRDAPKRNNPGDSWAALDFILALEWPCQDHVPHVHINPNVQPPPDPEAVDADGHALTAMSAVYASAHPPFGQTNTQQGHIGSFQAPTSEISTNTQLKWQLPHSEIDKLVAMSEHLQIDDEQITPSQAYSAIKDRLPNNDYLRPTLEALKEPLGSLVNCYGFGAVLSTELFWQFLDGVVQALDFTRPSLASATAQ</sequence>
<dbReference type="GO" id="GO:0001228">
    <property type="term" value="F:DNA-binding transcription activator activity, RNA polymerase II-specific"/>
    <property type="evidence" value="ECO:0007669"/>
    <property type="project" value="TreeGrafter"/>
</dbReference>
<evidence type="ECO:0000256" key="2">
    <source>
        <dbReference type="ARBA" id="ARBA00007163"/>
    </source>
</evidence>
<dbReference type="SUPFAM" id="SSF57959">
    <property type="entry name" value="Leucine zipper domain"/>
    <property type="match status" value="1"/>
</dbReference>
<protein>
    <recommendedName>
        <fullName evidence="10">BZIP domain-containing protein</fullName>
    </recommendedName>
</protein>
<name>A0A9P4UTB7_9PEZI</name>
<keyword evidence="9" id="KW-1185">Reference proteome</keyword>
<feature type="compositionally biased region" description="Low complexity" evidence="7">
    <location>
        <begin position="1"/>
        <end position="28"/>
    </location>
</feature>
<keyword evidence="4" id="KW-0238">DNA-binding</keyword>
<dbReference type="InterPro" id="IPR050936">
    <property type="entry name" value="AP-1-like"/>
</dbReference>
<evidence type="ECO:0000313" key="9">
    <source>
        <dbReference type="Proteomes" id="UP000799441"/>
    </source>
</evidence>
<evidence type="ECO:0000256" key="4">
    <source>
        <dbReference type="ARBA" id="ARBA00023125"/>
    </source>
</evidence>
<dbReference type="EMBL" id="MU003774">
    <property type="protein sequence ID" value="KAF2723930.1"/>
    <property type="molecule type" value="Genomic_DNA"/>
</dbReference>
<dbReference type="CDD" id="cd14688">
    <property type="entry name" value="bZIP_YAP"/>
    <property type="match status" value="1"/>
</dbReference>
<evidence type="ECO:0000256" key="5">
    <source>
        <dbReference type="ARBA" id="ARBA00023163"/>
    </source>
</evidence>
<proteinExistence type="inferred from homology"/>
<evidence type="ECO:0000256" key="6">
    <source>
        <dbReference type="ARBA" id="ARBA00023242"/>
    </source>
</evidence>
<gene>
    <name evidence="8" type="ORF">K431DRAFT_282624</name>
</gene>
<accession>A0A9P4UTB7</accession>
<dbReference type="Proteomes" id="UP000799441">
    <property type="component" value="Unassembled WGS sequence"/>
</dbReference>
<dbReference type="AlphaFoldDB" id="A0A9P4UTB7"/>
<organism evidence="8 9">
    <name type="scientific">Polychaeton citri CBS 116435</name>
    <dbReference type="NCBI Taxonomy" id="1314669"/>
    <lineage>
        <taxon>Eukaryota</taxon>
        <taxon>Fungi</taxon>
        <taxon>Dikarya</taxon>
        <taxon>Ascomycota</taxon>
        <taxon>Pezizomycotina</taxon>
        <taxon>Dothideomycetes</taxon>
        <taxon>Dothideomycetidae</taxon>
        <taxon>Capnodiales</taxon>
        <taxon>Capnodiaceae</taxon>
        <taxon>Polychaeton</taxon>
    </lineage>
</organism>
<keyword evidence="6" id="KW-0539">Nucleus</keyword>
<dbReference type="InterPro" id="IPR046347">
    <property type="entry name" value="bZIP_sf"/>
</dbReference>
<dbReference type="Gene3D" id="1.20.5.170">
    <property type="match status" value="1"/>
</dbReference>
<reference evidence="8" key="1">
    <citation type="journal article" date="2020" name="Stud. Mycol.">
        <title>101 Dothideomycetes genomes: a test case for predicting lifestyles and emergence of pathogens.</title>
        <authorList>
            <person name="Haridas S."/>
            <person name="Albert R."/>
            <person name="Binder M."/>
            <person name="Bloem J."/>
            <person name="Labutti K."/>
            <person name="Salamov A."/>
            <person name="Andreopoulos B."/>
            <person name="Baker S."/>
            <person name="Barry K."/>
            <person name="Bills G."/>
            <person name="Bluhm B."/>
            <person name="Cannon C."/>
            <person name="Castanera R."/>
            <person name="Culley D."/>
            <person name="Daum C."/>
            <person name="Ezra D."/>
            <person name="Gonzalez J."/>
            <person name="Henrissat B."/>
            <person name="Kuo A."/>
            <person name="Liang C."/>
            <person name="Lipzen A."/>
            <person name="Lutzoni F."/>
            <person name="Magnuson J."/>
            <person name="Mondo S."/>
            <person name="Nolan M."/>
            <person name="Ohm R."/>
            <person name="Pangilinan J."/>
            <person name="Park H.-J."/>
            <person name="Ramirez L."/>
            <person name="Alfaro M."/>
            <person name="Sun H."/>
            <person name="Tritt A."/>
            <person name="Yoshinaga Y."/>
            <person name="Zwiers L.-H."/>
            <person name="Turgeon B."/>
            <person name="Goodwin S."/>
            <person name="Spatafora J."/>
            <person name="Crous P."/>
            <person name="Grigoriev I."/>
        </authorList>
    </citation>
    <scope>NUCLEOTIDE SEQUENCE</scope>
    <source>
        <strain evidence="8">CBS 116435</strain>
    </source>
</reference>
<dbReference type="GO" id="GO:0090575">
    <property type="term" value="C:RNA polymerase II transcription regulator complex"/>
    <property type="evidence" value="ECO:0007669"/>
    <property type="project" value="TreeGrafter"/>
</dbReference>
<feature type="compositionally biased region" description="Low complexity" evidence="7">
    <location>
        <begin position="67"/>
        <end position="99"/>
    </location>
</feature>
<evidence type="ECO:0000256" key="1">
    <source>
        <dbReference type="ARBA" id="ARBA00004123"/>
    </source>
</evidence>
<dbReference type="GO" id="GO:0000976">
    <property type="term" value="F:transcription cis-regulatory region binding"/>
    <property type="evidence" value="ECO:0007669"/>
    <property type="project" value="InterPro"/>
</dbReference>
<comment type="caution">
    <text evidence="8">The sequence shown here is derived from an EMBL/GenBank/DDBJ whole genome shotgun (WGS) entry which is preliminary data.</text>
</comment>
<dbReference type="PANTHER" id="PTHR40621">
    <property type="entry name" value="TRANSCRIPTION FACTOR KAPC-RELATED"/>
    <property type="match status" value="1"/>
</dbReference>
<feature type="region of interest" description="Disordered" evidence="7">
    <location>
        <begin position="1"/>
        <end position="105"/>
    </location>
</feature>
<keyword evidence="3" id="KW-0805">Transcription regulation</keyword>
<evidence type="ECO:0000256" key="7">
    <source>
        <dbReference type="SAM" id="MobiDB-lite"/>
    </source>
</evidence>
<comment type="similarity">
    <text evidence="2">Belongs to the bZIP family.</text>
</comment>
<evidence type="ECO:0008006" key="10">
    <source>
        <dbReference type="Google" id="ProtNLM"/>
    </source>
</evidence>
<evidence type="ECO:0000256" key="3">
    <source>
        <dbReference type="ARBA" id="ARBA00023015"/>
    </source>
</evidence>
<evidence type="ECO:0000313" key="8">
    <source>
        <dbReference type="EMBL" id="KAF2723930.1"/>
    </source>
</evidence>
<dbReference type="PANTHER" id="PTHR40621:SF11">
    <property type="entry name" value="TRANSCRIPTION FACTOR KAPC-RELATED"/>
    <property type="match status" value="1"/>
</dbReference>
<comment type="subcellular location">
    <subcellularLocation>
        <location evidence="1">Nucleus</location>
    </subcellularLocation>
</comment>